<keyword evidence="1" id="KW-0472">Membrane</keyword>
<proteinExistence type="predicted"/>
<evidence type="ECO:0000256" key="1">
    <source>
        <dbReference type="SAM" id="Phobius"/>
    </source>
</evidence>
<reference evidence="3" key="1">
    <citation type="journal article" date="2017" name="Nat. Ecol. Evol.">
        <title>Genome expansion and lineage-specific genetic innovations in the forest pathogenic fungi Armillaria.</title>
        <authorList>
            <person name="Sipos G."/>
            <person name="Prasanna A.N."/>
            <person name="Walter M.C."/>
            <person name="O'Connor E."/>
            <person name="Balint B."/>
            <person name="Krizsan K."/>
            <person name="Kiss B."/>
            <person name="Hess J."/>
            <person name="Varga T."/>
            <person name="Slot J."/>
            <person name="Riley R."/>
            <person name="Boka B."/>
            <person name="Rigling D."/>
            <person name="Barry K."/>
            <person name="Lee J."/>
            <person name="Mihaltcheva S."/>
            <person name="LaButti K."/>
            <person name="Lipzen A."/>
            <person name="Waldron R."/>
            <person name="Moloney N.M."/>
            <person name="Sperisen C."/>
            <person name="Kredics L."/>
            <person name="Vagvoelgyi C."/>
            <person name="Patrignani A."/>
            <person name="Fitzpatrick D."/>
            <person name="Nagy I."/>
            <person name="Doyle S."/>
            <person name="Anderson J.B."/>
            <person name="Grigoriev I.V."/>
            <person name="Gueldener U."/>
            <person name="Muensterkoetter M."/>
            <person name="Nagy L.G."/>
        </authorList>
    </citation>
    <scope>NUCLEOTIDE SEQUENCE [LARGE SCALE GENOMIC DNA]</scope>
    <source>
        <strain evidence="3">Ar21-2</strain>
    </source>
</reference>
<evidence type="ECO:0000313" key="2">
    <source>
        <dbReference type="EMBL" id="PBK89831.1"/>
    </source>
</evidence>
<evidence type="ECO:0000313" key="3">
    <source>
        <dbReference type="Proteomes" id="UP000217790"/>
    </source>
</evidence>
<name>A0A2H3D3H1_ARMGA</name>
<protein>
    <submittedName>
        <fullName evidence="2">Uncharacterized protein</fullName>
    </submittedName>
</protein>
<feature type="transmembrane region" description="Helical" evidence="1">
    <location>
        <begin position="21"/>
        <end position="40"/>
    </location>
</feature>
<dbReference type="InParanoid" id="A0A2H3D3H1"/>
<dbReference type="AlphaFoldDB" id="A0A2H3D3H1"/>
<gene>
    <name evidence="2" type="ORF">ARMGADRAFT_317382</name>
</gene>
<accession>A0A2H3D3H1</accession>
<dbReference type="Proteomes" id="UP000217790">
    <property type="component" value="Unassembled WGS sequence"/>
</dbReference>
<organism evidence="2 3">
    <name type="scientific">Armillaria gallica</name>
    <name type="common">Bulbous honey fungus</name>
    <name type="synonym">Armillaria bulbosa</name>
    <dbReference type="NCBI Taxonomy" id="47427"/>
    <lineage>
        <taxon>Eukaryota</taxon>
        <taxon>Fungi</taxon>
        <taxon>Dikarya</taxon>
        <taxon>Basidiomycota</taxon>
        <taxon>Agaricomycotina</taxon>
        <taxon>Agaricomycetes</taxon>
        <taxon>Agaricomycetidae</taxon>
        <taxon>Agaricales</taxon>
        <taxon>Marasmiineae</taxon>
        <taxon>Physalacriaceae</taxon>
        <taxon>Armillaria</taxon>
    </lineage>
</organism>
<sequence>MVQVAYRPERILSFVWGGGRLSIRGSFFGMLLGCHAWYIIAARTTPSRSVGALRCTQFDSDCSDCDGT</sequence>
<keyword evidence="3" id="KW-1185">Reference proteome</keyword>
<dbReference type="EMBL" id="KZ293667">
    <property type="protein sequence ID" value="PBK89831.1"/>
    <property type="molecule type" value="Genomic_DNA"/>
</dbReference>
<keyword evidence="1" id="KW-1133">Transmembrane helix</keyword>
<keyword evidence="1" id="KW-0812">Transmembrane</keyword>